<name>A0ABR3WK70_9PEZI</name>
<sequence>MADTSSTRATQPGDRSDDPTPTPAPSLAASLPPNPTTTATSEPTATDDAALLAHVQSVWDRIRPNSTIYRLLLSDVVLVSARPGRFVARLALQPVHLNSNQTLHGAVSAAIVDWAGGMAIATTGRAKTGVSTDIHVTYASAARLGDTIEIDARANRVGRNLGFTTVEIRKLPAADGGEATVVCTGSHTKYVNI</sequence>
<feature type="region of interest" description="Disordered" evidence="3">
    <location>
        <begin position="1"/>
        <end position="44"/>
    </location>
</feature>
<feature type="compositionally biased region" description="Low complexity" evidence="3">
    <location>
        <begin position="25"/>
        <end position="44"/>
    </location>
</feature>
<evidence type="ECO:0000256" key="2">
    <source>
        <dbReference type="ARBA" id="ARBA00022801"/>
    </source>
</evidence>
<dbReference type="PANTHER" id="PTHR21660:SF11">
    <property type="entry name" value="FAMILY PROTEIN, PUTATIVE (AFU_ORTHOLOGUE AFUA_4G04355)-RELATED"/>
    <property type="match status" value="1"/>
</dbReference>
<feature type="compositionally biased region" description="Polar residues" evidence="3">
    <location>
        <begin position="1"/>
        <end position="10"/>
    </location>
</feature>
<proteinExistence type="inferred from homology"/>
<accession>A0ABR3WK70</accession>
<evidence type="ECO:0000259" key="4">
    <source>
        <dbReference type="Pfam" id="PF03061"/>
    </source>
</evidence>
<evidence type="ECO:0000313" key="5">
    <source>
        <dbReference type="EMBL" id="KAL1864039.1"/>
    </source>
</evidence>
<evidence type="ECO:0000313" key="6">
    <source>
        <dbReference type="Proteomes" id="UP001586593"/>
    </source>
</evidence>
<keyword evidence="6" id="KW-1185">Reference proteome</keyword>
<dbReference type="InterPro" id="IPR003736">
    <property type="entry name" value="PAAI_dom"/>
</dbReference>
<comment type="similarity">
    <text evidence="1">Belongs to the thioesterase PaaI family.</text>
</comment>
<dbReference type="Gene3D" id="3.10.129.10">
    <property type="entry name" value="Hotdog Thioesterase"/>
    <property type="match status" value="1"/>
</dbReference>
<organism evidence="5 6">
    <name type="scientific">Phialemonium thermophilum</name>
    <dbReference type="NCBI Taxonomy" id="223376"/>
    <lineage>
        <taxon>Eukaryota</taxon>
        <taxon>Fungi</taxon>
        <taxon>Dikarya</taxon>
        <taxon>Ascomycota</taxon>
        <taxon>Pezizomycotina</taxon>
        <taxon>Sordariomycetes</taxon>
        <taxon>Sordariomycetidae</taxon>
        <taxon>Cephalothecales</taxon>
        <taxon>Cephalothecaceae</taxon>
        <taxon>Phialemonium</taxon>
    </lineage>
</organism>
<dbReference type="NCBIfam" id="TIGR00369">
    <property type="entry name" value="unchar_dom_1"/>
    <property type="match status" value="1"/>
</dbReference>
<dbReference type="InterPro" id="IPR039298">
    <property type="entry name" value="ACOT13"/>
</dbReference>
<comment type="caution">
    <text evidence="5">The sequence shown here is derived from an EMBL/GenBank/DDBJ whole genome shotgun (WGS) entry which is preliminary data.</text>
</comment>
<evidence type="ECO:0000256" key="1">
    <source>
        <dbReference type="ARBA" id="ARBA00008324"/>
    </source>
</evidence>
<feature type="domain" description="Thioesterase" evidence="4">
    <location>
        <begin position="101"/>
        <end position="170"/>
    </location>
</feature>
<evidence type="ECO:0000256" key="3">
    <source>
        <dbReference type="SAM" id="MobiDB-lite"/>
    </source>
</evidence>
<reference evidence="5 6" key="1">
    <citation type="journal article" date="2024" name="Commun. Biol.">
        <title>Comparative genomic analysis of thermophilic fungi reveals convergent evolutionary adaptations and gene losses.</title>
        <authorList>
            <person name="Steindorff A.S."/>
            <person name="Aguilar-Pontes M.V."/>
            <person name="Robinson A.J."/>
            <person name="Andreopoulos B."/>
            <person name="LaButti K."/>
            <person name="Kuo A."/>
            <person name="Mondo S."/>
            <person name="Riley R."/>
            <person name="Otillar R."/>
            <person name="Haridas S."/>
            <person name="Lipzen A."/>
            <person name="Grimwood J."/>
            <person name="Schmutz J."/>
            <person name="Clum A."/>
            <person name="Reid I.D."/>
            <person name="Moisan M.C."/>
            <person name="Butler G."/>
            <person name="Nguyen T.T.M."/>
            <person name="Dewar K."/>
            <person name="Conant G."/>
            <person name="Drula E."/>
            <person name="Henrissat B."/>
            <person name="Hansel C."/>
            <person name="Singer S."/>
            <person name="Hutchinson M.I."/>
            <person name="de Vries R.P."/>
            <person name="Natvig D.O."/>
            <person name="Powell A.J."/>
            <person name="Tsang A."/>
            <person name="Grigoriev I.V."/>
        </authorList>
    </citation>
    <scope>NUCLEOTIDE SEQUENCE [LARGE SCALE GENOMIC DNA]</scope>
    <source>
        <strain evidence="5 6">ATCC 24622</strain>
    </source>
</reference>
<dbReference type="CDD" id="cd03443">
    <property type="entry name" value="PaaI_thioesterase"/>
    <property type="match status" value="1"/>
</dbReference>
<dbReference type="Proteomes" id="UP001586593">
    <property type="component" value="Unassembled WGS sequence"/>
</dbReference>
<dbReference type="Pfam" id="PF03061">
    <property type="entry name" value="4HBT"/>
    <property type="match status" value="1"/>
</dbReference>
<protein>
    <recommendedName>
        <fullName evidence="4">Thioesterase domain-containing protein</fullName>
    </recommendedName>
</protein>
<keyword evidence="2" id="KW-0378">Hydrolase</keyword>
<dbReference type="InterPro" id="IPR006683">
    <property type="entry name" value="Thioestr_dom"/>
</dbReference>
<gene>
    <name evidence="5" type="ORF">VTK73DRAFT_6259</name>
</gene>
<dbReference type="EMBL" id="JAZHXJ010000352">
    <property type="protein sequence ID" value="KAL1864039.1"/>
    <property type="molecule type" value="Genomic_DNA"/>
</dbReference>
<dbReference type="PANTHER" id="PTHR21660">
    <property type="entry name" value="THIOESTERASE SUPERFAMILY MEMBER-RELATED"/>
    <property type="match status" value="1"/>
</dbReference>
<dbReference type="SUPFAM" id="SSF54637">
    <property type="entry name" value="Thioesterase/thiol ester dehydrase-isomerase"/>
    <property type="match status" value="1"/>
</dbReference>
<dbReference type="InterPro" id="IPR029069">
    <property type="entry name" value="HotDog_dom_sf"/>
</dbReference>